<dbReference type="Pfam" id="PF01066">
    <property type="entry name" value="CDP-OH_P_transf"/>
    <property type="match status" value="1"/>
</dbReference>
<feature type="transmembrane region" description="Helical" evidence="1">
    <location>
        <begin position="12"/>
        <end position="36"/>
    </location>
</feature>
<evidence type="ECO:0000256" key="1">
    <source>
        <dbReference type="SAM" id="Phobius"/>
    </source>
</evidence>
<dbReference type="RefSeq" id="WP_249892675.1">
    <property type="nucleotide sequence ID" value="NZ_CP082904.1"/>
</dbReference>
<feature type="transmembrane region" description="Helical" evidence="1">
    <location>
        <begin position="166"/>
        <end position="184"/>
    </location>
</feature>
<evidence type="ECO:0000313" key="3">
    <source>
        <dbReference type="Proteomes" id="UP001056635"/>
    </source>
</evidence>
<keyword evidence="1" id="KW-0812">Transmembrane</keyword>
<dbReference type="Proteomes" id="UP001056635">
    <property type="component" value="Chromosome"/>
</dbReference>
<dbReference type="InterPro" id="IPR000462">
    <property type="entry name" value="CDP-OH_P_trans"/>
</dbReference>
<proteinExistence type="predicted"/>
<feature type="transmembrane region" description="Helical" evidence="1">
    <location>
        <begin position="82"/>
        <end position="99"/>
    </location>
</feature>
<name>A0ABY4RB68_9GAMM</name>
<keyword evidence="1" id="KW-1133">Transmembrane helix</keyword>
<protein>
    <submittedName>
        <fullName evidence="2">CDP-alcohol phosphatidyltransferase family protein</fullName>
    </submittedName>
</protein>
<feature type="transmembrane region" description="Helical" evidence="1">
    <location>
        <begin position="135"/>
        <end position="154"/>
    </location>
</feature>
<keyword evidence="3" id="KW-1185">Reference proteome</keyword>
<accession>A0ABY4RB68</accession>
<organism evidence="2 3">
    <name type="scientific">Mixta hanseatica</name>
    <dbReference type="NCBI Taxonomy" id="2872648"/>
    <lineage>
        <taxon>Bacteria</taxon>
        <taxon>Pseudomonadati</taxon>
        <taxon>Pseudomonadota</taxon>
        <taxon>Gammaproteobacteria</taxon>
        <taxon>Enterobacterales</taxon>
        <taxon>Erwiniaceae</taxon>
        <taxon>Mixta</taxon>
    </lineage>
</organism>
<dbReference type="InterPro" id="IPR043130">
    <property type="entry name" value="CDP-OH_PTrfase_TM_dom"/>
</dbReference>
<dbReference type="EMBL" id="CP082904">
    <property type="protein sequence ID" value="UQY44041.1"/>
    <property type="molecule type" value="Genomic_DNA"/>
</dbReference>
<feature type="transmembrane region" description="Helical" evidence="1">
    <location>
        <begin position="105"/>
        <end position="123"/>
    </location>
</feature>
<keyword evidence="1" id="KW-0472">Membrane</keyword>
<evidence type="ECO:0000313" key="2">
    <source>
        <dbReference type="EMBL" id="UQY44041.1"/>
    </source>
</evidence>
<reference evidence="2" key="1">
    <citation type="submission" date="2021-09" db="EMBL/GenBank/DDBJ databases">
        <title>First case of bloodstream infection caused by Mixta hanseatica sp. nov., a member of the Erwiniaceae family.</title>
        <authorList>
            <person name="Both A."/>
            <person name="Huang J."/>
            <person name="Wenzel P."/>
            <person name="Aepfelbacher M."/>
            <person name="Rohde H."/>
            <person name="Christner M."/>
            <person name="Hentschke M."/>
        </authorList>
    </citation>
    <scope>NUCLEOTIDE SEQUENCE</scope>
    <source>
        <strain evidence="2">X22927</strain>
    </source>
</reference>
<gene>
    <name evidence="2" type="ORF">K6958_19805</name>
</gene>
<dbReference type="Gene3D" id="1.20.120.1760">
    <property type="match status" value="1"/>
</dbReference>
<sequence>MKKALSTRLMPFAYMDGANLVTMLNLLIAALALMLIFSGHRFLPLLLVFSAILLDHLDGYLARRFYAHDSLKRGFGKQLDTLADLVNFNVVIAMLVFAQCREYPLFAGMAAALLVFCGAVRLSHFTLQSGDGPEASFGLQTPYAAFIVLVLLMLQMAGRLPGGEGAVLALSAFFALLQITCVPIRMPANRLLIPGMTLLFGLTLWVSF</sequence>